<dbReference type="AlphaFoldDB" id="W2CRQ5"/>
<dbReference type="EMBL" id="AYYE01000861">
    <property type="protein sequence ID" value="ETK09176.1"/>
    <property type="molecule type" value="Genomic_DNA"/>
</dbReference>
<name>W2CRQ5_9BACT</name>
<organism evidence="1 2">
    <name type="scientific">Tannerella sp. oral taxon BU063 isolate Cell 1/3</name>
    <dbReference type="NCBI Taxonomy" id="1411022"/>
    <lineage>
        <taxon>Bacteria</taxon>
        <taxon>Pseudomonadati</taxon>
        <taxon>Bacteroidota</taxon>
        <taxon>Bacteroidia</taxon>
        <taxon>Bacteroidales</taxon>
        <taxon>Tannerellaceae</taxon>
        <taxon>Tannerella</taxon>
    </lineage>
</organism>
<protein>
    <submittedName>
        <fullName evidence="1">Uncharacterized protein</fullName>
    </submittedName>
</protein>
<proteinExistence type="predicted"/>
<gene>
    <name evidence="1" type="ORF">T230_05405</name>
</gene>
<evidence type="ECO:0000313" key="1">
    <source>
        <dbReference type="EMBL" id="ETK09176.1"/>
    </source>
</evidence>
<comment type="caution">
    <text evidence="1">The sequence shown here is derived from an EMBL/GenBank/DDBJ whole genome shotgun (WGS) entry which is preliminary data.</text>
</comment>
<dbReference type="Proteomes" id="UP000034982">
    <property type="component" value="Unassembled WGS sequence"/>
</dbReference>
<sequence length="78" mass="9116">MATQKGLKILLSKSVYRPQAQNALKKNKLFYRRPSAMWRSALATRNDLKILLLERVYRPQAQNALKKNKLLYRPLSAM</sequence>
<evidence type="ECO:0000313" key="2">
    <source>
        <dbReference type="Proteomes" id="UP000034982"/>
    </source>
</evidence>
<accession>W2CRQ5</accession>
<reference evidence="1 2" key="1">
    <citation type="submission" date="2013-11" db="EMBL/GenBank/DDBJ databases">
        <title>Single cell genomics of uncultured Tannerella BU063 (oral taxon 286).</title>
        <authorList>
            <person name="Beall C.J."/>
            <person name="Campbell A.G."/>
            <person name="Griffen A.L."/>
            <person name="Podar M."/>
            <person name="Leys E.J."/>
        </authorList>
    </citation>
    <scope>NUCLEOTIDE SEQUENCE [LARGE SCALE GENOMIC DNA]</scope>
    <source>
        <strain evidence="1">Cell 1/3</strain>
    </source>
</reference>